<dbReference type="EMBL" id="MCFE01000093">
    <property type="protein sequence ID" value="ORX99708.1"/>
    <property type="molecule type" value="Genomic_DNA"/>
</dbReference>
<dbReference type="STRING" id="1314790.A0A1Y1YP02"/>
<accession>A0A1Y1YP02</accession>
<feature type="DNA-binding region" description="HMG box" evidence="4">
    <location>
        <begin position="1"/>
        <end position="67"/>
    </location>
</feature>
<feature type="non-terminal residue" evidence="6">
    <location>
        <position position="72"/>
    </location>
</feature>
<dbReference type="Pfam" id="PF00505">
    <property type="entry name" value="HMG_box"/>
    <property type="match status" value="1"/>
</dbReference>
<dbReference type="OrthoDB" id="6247875at2759"/>
<dbReference type="AlphaFoldDB" id="A0A1Y1YP02"/>
<dbReference type="PROSITE" id="PS50118">
    <property type="entry name" value="HMG_BOX_2"/>
    <property type="match status" value="1"/>
</dbReference>
<keyword evidence="4" id="KW-0539">Nucleus</keyword>
<feature type="non-terminal residue" evidence="6">
    <location>
        <position position="1"/>
    </location>
</feature>
<evidence type="ECO:0000256" key="4">
    <source>
        <dbReference type="PROSITE-ProRule" id="PRU00267"/>
    </source>
</evidence>
<dbReference type="InParanoid" id="A0A1Y1YP02"/>
<dbReference type="GO" id="GO:0001228">
    <property type="term" value="F:DNA-binding transcription activator activity, RNA polymerase II-specific"/>
    <property type="evidence" value="ECO:0007669"/>
    <property type="project" value="TreeGrafter"/>
</dbReference>
<dbReference type="FunFam" id="1.10.30.10:FF:000041">
    <property type="entry name" value="HMG box family protein"/>
    <property type="match status" value="1"/>
</dbReference>
<dbReference type="InterPro" id="IPR009071">
    <property type="entry name" value="HMG_box_dom"/>
</dbReference>
<dbReference type="GO" id="GO:0000978">
    <property type="term" value="F:RNA polymerase II cis-regulatory region sequence-specific DNA binding"/>
    <property type="evidence" value="ECO:0007669"/>
    <property type="project" value="TreeGrafter"/>
</dbReference>
<keyword evidence="1" id="KW-0805">Transcription regulation</keyword>
<gene>
    <name evidence="6" type="ORF">K493DRAFT_154556</name>
</gene>
<sequence>RPRNSFMIYRQNRRTEVVAMRPGINDSQVSVILGEMWRKEKEEVKMLYRDLANEEKRIHSLKYPNYKYQPKR</sequence>
<evidence type="ECO:0000313" key="7">
    <source>
        <dbReference type="Proteomes" id="UP000193498"/>
    </source>
</evidence>
<organism evidence="6 7">
    <name type="scientific">Basidiobolus meristosporus CBS 931.73</name>
    <dbReference type="NCBI Taxonomy" id="1314790"/>
    <lineage>
        <taxon>Eukaryota</taxon>
        <taxon>Fungi</taxon>
        <taxon>Fungi incertae sedis</taxon>
        <taxon>Zoopagomycota</taxon>
        <taxon>Entomophthoromycotina</taxon>
        <taxon>Basidiobolomycetes</taxon>
        <taxon>Basidiobolales</taxon>
        <taxon>Basidiobolaceae</taxon>
        <taxon>Basidiobolus</taxon>
    </lineage>
</organism>
<dbReference type="Gene3D" id="1.10.30.10">
    <property type="entry name" value="High mobility group box domain"/>
    <property type="match status" value="1"/>
</dbReference>
<dbReference type="GO" id="GO:0005634">
    <property type="term" value="C:nucleus"/>
    <property type="evidence" value="ECO:0007669"/>
    <property type="project" value="UniProtKB-UniRule"/>
</dbReference>
<evidence type="ECO:0000256" key="3">
    <source>
        <dbReference type="ARBA" id="ARBA00023163"/>
    </source>
</evidence>
<comment type="caution">
    <text evidence="6">The sequence shown here is derived from an EMBL/GenBank/DDBJ whole genome shotgun (WGS) entry which is preliminary data.</text>
</comment>
<dbReference type="SUPFAM" id="SSF47095">
    <property type="entry name" value="HMG-box"/>
    <property type="match status" value="1"/>
</dbReference>
<evidence type="ECO:0000256" key="2">
    <source>
        <dbReference type="ARBA" id="ARBA00023125"/>
    </source>
</evidence>
<reference evidence="6 7" key="1">
    <citation type="submission" date="2016-07" db="EMBL/GenBank/DDBJ databases">
        <title>Pervasive Adenine N6-methylation of Active Genes in Fungi.</title>
        <authorList>
            <consortium name="DOE Joint Genome Institute"/>
            <person name="Mondo S.J."/>
            <person name="Dannebaum R.O."/>
            <person name="Kuo R.C."/>
            <person name="Labutti K."/>
            <person name="Haridas S."/>
            <person name="Kuo A."/>
            <person name="Salamov A."/>
            <person name="Ahrendt S.R."/>
            <person name="Lipzen A."/>
            <person name="Sullivan W."/>
            <person name="Andreopoulos W.B."/>
            <person name="Clum A."/>
            <person name="Lindquist E."/>
            <person name="Daum C."/>
            <person name="Ramamoorthy G.K."/>
            <person name="Gryganskyi A."/>
            <person name="Culley D."/>
            <person name="Magnuson J.K."/>
            <person name="James T.Y."/>
            <person name="O'Malley M.A."/>
            <person name="Stajich J.E."/>
            <person name="Spatafora J.W."/>
            <person name="Visel A."/>
            <person name="Grigoriev I.V."/>
        </authorList>
    </citation>
    <scope>NUCLEOTIDE SEQUENCE [LARGE SCALE GENOMIC DNA]</scope>
    <source>
        <strain evidence="6 7">CBS 931.73</strain>
    </source>
</reference>
<evidence type="ECO:0000259" key="5">
    <source>
        <dbReference type="PROSITE" id="PS50118"/>
    </source>
</evidence>
<dbReference type="Proteomes" id="UP000193498">
    <property type="component" value="Unassembled WGS sequence"/>
</dbReference>
<dbReference type="PANTHER" id="PTHR10270:SF161">
    <property type="entry name" value="SEX-DETERMINING REGION Y PROTEIN"/>
    <property type="match status" value="1"/>
</dbReference>
<feature type="domain" description="HMG box" evidence="5">
    <location>
        <begin position="1"/>
        <end position="67"/>
    </location>
</feature>
<dbReference type="CDD" id="cd01389">
    <property type="entry name" value="HMG-box_ROX1-like"/>
    <property type="match status" value="1"/>
</dbReference>
<dbReference type="SMART" id="SM00398">
    <property type="entry name" value="HMG"/>
    <property type="match status" value="1"/>
</dbReference>
<dbReference type="InterPro" id="IPR050140">
    <property type="entry name" value="SRY-related_HMG-box_TF-like"/>
</dbReference>
<evidence type="ECO:0000313" key="6">
    <source>
        <dbReference type="EMBL" id="ORX99708.1"/>
    </source>
</evidence>
<protein>
    <submittedName>
        <fullName evidence="6">High mobility group box</fullName>
    </submittedName>
</protein>
<keyword evidence="7" id="KW-1185">Reference proteome</keyword>
<keyword evidence="3" id="KW-0804">Transcription</keyword>
<keyword evidence="2 4" id="KW-0238">DNA-binding</keyword>
<evidence type="ECO:0000256" key="1">
    <source>
        <dbReference type="ARBA" id="ARBA00023015"/>
    </source>
</evidence>
<dbReference type="InterPro" id="IPR036910">
    <property type="entry name" value="HMG_box_dom_sf"/>
</dbReference>
<dbReference type="PANTHER" id="PTHR10270">
    <property type="entry name" value="SOX TRANSCRIPTION FACTOR"/>
    <property type="match status" value="1"/>
</dbReference>
<proteinExistence type="predicted"/>
<name>A0A1Y1YP02_9FUNG</name>
<dbReference type="GO" id="GO:0030154">
    <property type="term" value="P:cell differentiation"/>
    <property type="evidence" value="ECO:0007669"/>
    <property type="project" value="TreeGrafter"/>
</dbReference>